<gene>
    <name evidence="1" type="primary">rlmJ</name>
    <name evidence="2" type="ORF">GGQ63_000500</name>
</gene>
<keyword evidence="1 2" id="KW-0489">Methyltransferase</keyword>
<evidence type="ECO:0000313" key="2">
    <source>
        <dbReference type="EMBL" id="MBB5751457.1"/>
    </source>
</evidence>
<feature type="binding site" evidence="1">
    <location>
        <position position="18"/>
    </location>
    <ligand>
        <name>S-adenosyl-L-methionine</name>
        <dbReference type="ChEBI" id="CHEBI:59789"/>
    </ligand>
</feature>
<sequence length="288" mass="31542">MNYRHAYHAGNFADVMKHAVLARIVEHLKAKEKPFRVIDTHAGVGLYDLSAGEALKTGEWRDGIGRLLDARGRAKPLPAPLAALLSPYLEAVAAANGGGRLAAYPGSPSIVRHLLRRTDRLTAVELHPQDHAALAALFAGDIQTKAIALDGWLALGSFVPPKERRGLVLVDPPFEERDEFERLADGFLGAYRKWPTGLYALWYPIKNTAAVAAFRRRLRDSGVQKLLAAELWVRDRTTPDRFNGSGLVLCNPPYQLEAELRALLPGLLPLLADAPGAGWAVDWLRGES</sequence>
<comment type="catalytic activity">
    <reaction evidence="1">
        <text>adenosine(2030) in 23S rRNA + S-adenosyl-L-methionine = N(6)-methyladenosine(2030) in 23S rRNA + S-adenosyl-L-homocysteine + H(+)</text>
        <dbReference type="Rhea" id="RHEA:43736"/>
        <dbReference type="Rhea" id="RHEA-COMP:10668"/>
        <dbReference type="Rhea" id="RHEA-COMP:10669"/>
        <dbReference type="ChEBI" id="CHEBI:15378"/>
        <dbReference type="ChEBI" id="CHEBI:57856"/>
        <dbReference type="ChEBI" id="CHEBI:59789"/>
        <dbReference type="ChEBI" id="CHEBI:74411"/>
        <dbReference type="ChEBI" id="CHEBI:74449"/>
        <dbReference type="EC" id="2.1.1.266"/>
    </reaction>
</comment>
<feature type="binding site" evidence="1">
    <location>
        <position position="125"/>
    </location>
    <ligand>
        <name>S-adenosyl-L-methionine</name>
        <dbReference type="ChEBI" id="CHEBI:59789"/>
    </ligand>
</feature>
<keyword evidence="1 2" id="KW-0808">Transferase</keyword>
<dbReference type="GO" id="GO:0036307">
    <property type="term" value="F:23S rRNA (adenine(2030)-N(6))-methyltransferase activity"/>
    <property type="evidence" value="ECO:0007669"/>
    <property type="project" value="UniProtKB-UniRule"/>
</dbReference>
<feature type="binding site" evidence="1">
    <location>
        <position position="107"/>
    </location>
    <ligand>
        <name>S-adenosyl-L-methionine</name>
        <dbReference type="ChEBI" id="CHEBI:59789"/>
    </ligand>
</feature>
<dbReference type="RefSeq" id="WP_183852143.1">
    <property type="nucleotide sequence ID" value="NZ_JACHOO010000001.1"/>
</dbReference>
<feature type="active site" description="Proton acceptor" evidence="1">
    <location>
        <position position="171"/>
    </location>
</feature>
<dbReference type="Gene3D" id="3.40.50.150">
    <property type="entry name" value="Vaccinia Virus protein VP39"/>
    <property type="match status" value="1"/>
</dbReference>
<dbReference type="GO" id="GO:0005829">
    <property type="term" value="C:cytosol"/>
    <property type="evidence" value="ECO:0007669"/>
    <property type="project" value="TreeGrafter"/>
</dbReference>
<dbReference type="InterPro" id="IPR007473">
    <property type="entry name" value="RlmJ"/>
</dbReference>
<comment type="function">
    <text evidence="1">Specifically methylates the adenine in position 2030 of 23S rRNA.</text>
</comment>
<keyword evidence="3" id="KW-1185">Reference proteome</keyword>
<dbReference type="SUPFAM" id="SSF53335">
    <property type="entry name" value="S-adenosyl-L-methionine-dependent methyltransferases"/>
    <property type="match status" value="1"/>
</dbReference>
<comment type="subunit">
    <text evidence="1">Monomer.</text>
</comment>
<dbReference type="EC" id="2.1.1.266" evidence="1"/>
<name>A0A7W9CU75_9HYPH</name>
<dbReference type="AlphaFoldDB" id="A0A7W9CU75"/>
<dbReference type="Proteomes" id="UP000523821">
    <property type="component" value="Unassembled WGS sequence"/>
</dbReference>
<dbReference type="GO" id="GO:0070475">
    <property type="term" value="P:rRNA base methylation"/>
    <property type="evidence" value="ECO:0007669"/>
    <property type="project" value="UniProtKB-UniRule"/>
</dbReference>
<evidence type="ECO:0000313" key="3">
    <source>
        <dbReference type="Proteomes" id="UP000523821"/>
    </source>
</evidence>
<dbReference type="EMBL" id="JACHOO010000001">
    <property type="protein sequence ID" value="MBB5751457.1"/>
    <property type="molecule type" value="Genomic_DNA"/>
</dbReference>
<dbReference type="HAMAP" id="MF_00934">
    <property type="entry name" value="23SrRNA_methyltr_J"/>
    <property type="match status" value="1"/>
</dbReference>
<dbReference type="InterPro" id="IPR029063">
    <property type="entry name" value="SAM-dependent_MTases_sf"/>
</dbReference>
<feature type="site" description="Interaction with substrate rRNA" evidence="1">
    <location>
        <position position="3"/>
    </location>
</feature>
<keyword evidence="1" id="KW-0949">S-adenosyl-L-methionine</keyword>
<accession>A0A7W9CU75</accession>
<organism evidence="2 3">
    <name type="scientific">Prosthecomicrobium pneumaticum</name>
    <dbReference type="NCBI Taxonomy" id="81895"/>
    <lineage>
        <taxon>Bacteria</taxon>
        <taxon>Pseudomonadati</taxon>
        <taxon>Pseudomonadota</taxon>
        <taxon>Alphaproteobacteria</taxon>
        <taxon>Hyphomicrobiales</taxon>
        <taxon>Kaistiaceae</taxon>
        <taxon>Prosthecomicrobium</taxon>
    </lineage>
</organism>
<keyword evidence="1" id="KW-0694">RNA-binding</keyword>
<proteinExistence type="inferred from homology"/>
<dbReference type="PANTHER" id="PTHR37426">
    <property type="entry name" value="RIBOSOMAL RNA LARGE SUBUNIT METHYLTRANSFERASE J"/>
    <property type="match status" value="1"/>
</dbReference>
<protein>
    <recommendedName>
        <fullName evidence="1">Ribosomal RNA large subunit methyltransferase J</fullName>
        <ecNumber evidence="1">2.1.1.266</ecNumber>
    </recommendedName>
    <alternativeName>
        <fullName evidence="1">23S rRNA (adenine(2030)-N6)-methyltransferase</fullName>
    </alternativeName>
    <alternativeName>
        <fullName evidence="1">23S rRNA m6A2030 methyltransferase</fullName>
    </alternativeName>
</protein>
<comment type="caution">
    <text evidence="2">The sequence shown here is derived from an EMBL/GenBank/DDBJ whole genome shotgun (WGS) entry which is preliminary data.</text>
</comment>
<comment type="similarity">
    <text evidence="1">Belongs to the RlmJ family.</text>
</comment>
<dbReference type="GO" id="GO:0003723">
    <property type="term" value="F:RNA binding"/>
    <property type="evidence" value="ECO:0007669"/>
    <property type="project" value="UniProtKB-UniRule"/>
</dbReference>
<feature type="binding site" evidence="1">
    <location>
        <position position="171"/>
    </location>
    <ligand>
        <name>S-adenosyl-L-methionine</name>
        <dbReference type="ChEBI" id="CHEBI:59789"/>
    </ligand>
</feature>
<dbReference type="PANTHER" id="PTHR37426:SF1">
    <property type="entry name" value="RIBOSOMAL RNA LARGE SUBUNIT METHYLTRANSFERASE J"/>
    <property type="match status" value="1"/>
</dbReference>
<feature type="binding site" evidence="1">
    <location>
        <begin position="150"/>
        <end position="151"/>
    </location>
    <ligand>
        <name>S-adenosyl-L-methionine</name>
        <dbReference type="ChEBI" id="CHEBI:59789"/>
    </ligand>
</feature>
<keyword evidence="1" id="KW-0698">rRNA processing</keyword>
<evidence type="ECO:0000256" key="1">
    <source>
        <dbReference type="HAMAP-Rule" id="MF_00934"/>
    </source>
</evidence>
<reference evidence="2 3" key="1">
    <citation type="submission" date="2020-08" db="EMBL/GenBank/DDBJ databases">
        <title>Genomic Encyclopedia of Type Strains, Phase IV (KMG-IV): sequencing the most valuable type-strain genomes for metagenomic binning, comparative biology and taxonomic classification.</title>
        <authorList>
            <person name="Goeker M."/>
        </authorList>
    </citation>
    <scope>NUCLEOTIDE SEQUENCE [LARGE SCALE GENOMIC DNA]</scope>
    <source>
        <strain evidence="2 3">DSM 16268</strain>
    </source>
</reference>
<dbReference type="Pfam" id="PF04378">
    <property type="entry name" value="RsmJ"/>
    <property type="match status" value="1"/>
</dbReference>
<feature type="binding site" evidence="1">
    <location>
        <position position="41"/>
    </location>
    <ligand>
        <name>S-adenosyl-L-methionine</name>
        <dbReference type="ChEBI" id="CHEBI:59789"/>
    </ligand>
</feature>